<gene>
    <name evidence="2" type="ORF">AMTR_s00074p00144580</name>
</gene>
<dbReference type="Gramene" id="ERM96939">
    <property type="protein sequence ID" value="ERM96939"/>
    <property type="gene ID" value="AMTR_s00074p00144580"/>
</dbReference>
<name>W1NQ81_AMBTC</name>
<evidence type="ECO:0000313" key="2">
    <source>
        <dbReference type="EMBL" id="ERM96939.1"/>
    </source>
</evidence>
<evidence type="ECO:0000256" key="1">
    <source>
        <dbReference type="SAM" id="MobiDB-lite"/>
    </source>
</evidence>
<sequence length="144" mass="16121">MTSEEGEELDMGGARMMARGGEEGKGRARGTVEEREAPESRRGDQRRWRDVEQKGKLEEGECGRSEKAGRTRTRIDDGQQTCVSSVSEVPLGKLLRSWMWRSPAENPSRSEVERNPQKPPSRKRGGREEGELREGGDGDEEGHP</sequence>
<dbReference type="HOGENOM" id="CLU_1799053_0_0_1"/>
<reference evidence="3" key="1">
    <citation type="journal article" date="2013" name="Science">
        <title>The Amborella genome and the evolution of flowering plants.</title>
        <authorList>
            <consortium name="Amborella Genome Project"/>
        </authorList>
    </citation>
    <scope>NUCLEOTIDE SEQUENCE [LARGE SCALE GENOMIC DNA]</scope>
</reference>
<evidence type="ECO:0000313" key="3">
    <source>
        <dbReference type="Proteomes" id="UP000017836"/>
    </source>
</evidence>
<accession>W1NQ81</accession>
<protein>
    <submittedName>
        <fullName evidence="2">Uncharacterized protein</fullName>
    </submittedName>
</protein>
<feature type="region of interest" description="Disordered" evidence="1">
    <location>
        <begin position="1"/>
        <end position="88"/>
    </location>
</feature>
<dbReference type="AlphaFoldDB" id="W1NQ81"/>
<keyword evidence="3" id="KW-1185">Reference proteome</keyword>
<dbReference type="EMBL" id="KI396637">
    <property type="protein sequence ID" value="ERM96939.1"/>
    <property type="molecule type" value="Genomic_DNA"/>
</dbReference>
<feature type="compositionally biased region" description="Basic and acidic residues" evidence="1">
    <location>
        <begin position="126"/>
        <end position="144"/>
    </location>
</feature>
<feature type="compositionally biased region" description="Basic and acidic residues" evidence="1">
    <location>
        <begin position="20"/>
        <end position="77"/>
    </location>
</feature>
<dbReference type="Proteomes" id="UP000017836">
    <property type="component" value="Unassembled WGS sequence"/>
</dbReference>
<organism evidence="2 3">
    <name type="scientific">Amborella trichopoda</name>
    <dbReference type="NCBI Taxonomy" id="13333"/>
    <lineage>
        <taxon>Eukaryota</taxon>
        <taxon>Viridiplantae</taxon>
        <taxon>Streptophyta</taxon>
        <taxon>Embryophyta</taxon>
        <taxon>Tracheophyta</taxon>
        <taxon>Spermatophyta</taxon>
        <taxon>Magnoliopsida</taxon>
        <taxon>Amborellales</taxon>
        <taxon>Amborellaceae</taxon>
        <taxon>Amborella</taxon>
    </lineage>
</organism>
<feature type="compositionally biased region" description="Acidic residues" evidence="1">
    <location>
        <begin position="1"/>
        <end position="10"/>
    </location>
</feature>
<feature type="compositionally biased region" description="Polar residues" evidence="1">
    <location>
        <begin position="78"/>
        <end position="87"/>
    </location>
</feature>
<proteinExistence type="predicted"/>
<feature type="region of interest" description="Disordered" evidence="1">
    <location>
        <begin position="103"/>
        <end position="144"/>
    </location>
</feature>